<evidence type="ECO:0000256" key="1">
    <source>
        <dbReference type="SAM" id="MobiDB-lite"/>
    </source>
</evidence>
<keyword evidence="3" id="KW-1185">Reference proteome</keyword>
<organism evidence="2 3">
    <name type="scientific">Tetrahymena thermophila (strain SB210)</name>
    <dbReference type="NCBI Taxonomy" id="312017"/>
    <lineage>
        <taxon>Eukaryota</taxon>
        <taxon>Sar</taxon>
        <taxon>Alveolata</taxon>
        <taxon>Ciliophora</taxon>
        <taxon>Intramacronucleata</taxon>
        <taxon>Oligohymenophorea</taxon>
        <taxon>Hymenostomatida</taxon>
        <taxon>Tetrahymenina</taxon>
        <taxon>Tetrahymenidae</taxon>
        <taxon>Tetrahymena</taxon>
    </lineage>
</organism>
<protein>
    <submittedName>
        <fullName evidence="2">Cytochrome P450 family protein</fullName>
    </submittedName>
</protein>
<dbReference type="AlphaFoldDB" id="W7X3T3"/>
<dbReference type="Proteomes" id="UP000009168">
    <property type="component" value="Unassembled WGS sequence"/>
</dbReference>
<evidence type="ECO:0000313" key="3">
    <source>
        <dbReference type="Proteomes" id="UP000009168"/>
    </source>
</evidence>
<reference evidence="3" key="1">
    <citation type="journal article" date="2006" name="PLoS Biol.">
        <title>Macronuclear genome sequence of the ciliate Tetrahymena thermophila, a model eukaryote.</title>
        <authorList>
            <person name="Eisen J.A."/>
            <person name="Coyne R.S."/>
            <person name="Wu M."/>
            <person name="Wu D."/>
            <person name="Thiagarajan M."/>
            <person name="Wortman J.R."/>
            <person name="Badger J.H."/>
            <person name="Ren Q."/>
            <person name="Amedeo P."/>
            <person name="Jones K.M."/>
            <person name="Tallon L.J."/>
            <person name="Delcher A.L."/>
            <person name="Salzberg S.L."/>
            <person name="Silva J.C."/>
            <person name="Haas B.J."/>
            <person name="Majoros W.H."/>
            <person name="Farzad M."/>
            <person name="Carlton J.M."/>
            <person name="Smith R.K. Jr."/>
            <person name="Garg J."/>
            <person name="Pearlman R.E."/>
            <person name="Karrer K.M."/>
            <person name="Sun L."/>
            <person name="Manning G."/>
            <person name="Elde N.C."/>
            <person name="Turkewitz A.P."/>
            <person name="Asai D.J."/>
            <person name="Wilkes D.E."/>
            <person name="Wang Y."/>
            <person name="Cai H."/>
            <person name="Collins K."/>
            <person name="Stewart B.A."/>
            <person name="Lee S.R."/>
            <person name="Wilamowska K."/>
            <person name="Weinberg Z."/>
            <person name="Ruzzo W.L."/>
            <person name="Wloga D."/>
            <person name="Gaertig J."/>
            <person name="Frankel J."/>
            <person name="Tsao C.-C."/>
            <person name="Gorovsky M.A."/>
            <person name="Keeling P.J."/>
            <person name="Waller R.F."/>
            <person name="Patron N.J."/>
            <person name="Cherry J.M."/>
            <person name="Stover N.A."/>
            <person name="Krieger C.J."/>
            <person name="del Toro C."/>
            <person name="Ryder H.F."/>
            <person name="Williamson S.C."/>
            <person name="Barbeau R.A."/>
            <person name="Hamilton E.P."/>
            <person name="Orias E."/>
        </authorList>
    </citation>
    <scope>NUCLEOTIDE SEQUENCE [LARGE SCALE GENOMIC DNA]</scope>
    <source>
        <strain evidence="3">SB210</strain>
    </source>
</reference>
<feature type="region of interest" description="Disordered" evidence="1">
    <location>
        <begin position="599"/>
        <end position="638"/>
    </location>
</feature>
<dbReference type="InParanoid" id="W7X3T3"/>
<dbReference type="KEGG" id="tet:TTHERM_000437539"/>
<name>W7X3T3_TETTS</name>
<dbReference type="RefSeq" id="XP_012653516.1">
    <property type="nucleotide sequence ID" value="XM_012798062.1"/>
</dbReference>
<accession>W7X3T3</accession>
<feature type="compositionally biased region" description="Low complexity" evidence="1">
    <location>
        <begin position="614"/>
        <end position="632"/>
    </location>
</feature>
<sequence length="668" mass="79240">MIQGQGTLNDYLNDLDYGYDPKMKMISLQQYFSQQQRQDQQQQIDYNRLFQEIVDQSSIRNQLDRRKKEEFQYVNKPFLQKKERGNSNGGISIGELRDLTPKVEKIKNYRSNSTIQQNRSSSRNNSIQQQYFLEKQLPNQVFTETNNPFNKFERNKTSNNSFQQRKNFNEKFINEIKIDHHMMPSMGFHMSKNQTFYQNNKNLKKNHYLLKTTVKQENQDNQQKARYTSYDQSCFRLQKDYKDIRYSDETDAKTKKESKSNDLFESNTHFKNDISTMQQNNSFHQKKVQNTYESLTGMDQQIDNLSDDISASEYDQLLIDQDQIEKYEKTRMHLKNLVMNKWEKNNEKKSKFVDNPQDYLRQLGTLQWAKNHKKDKQKSFNRYKELIECMEFDKDGNPISKKQKEQDKKQAKKHYAPEYIKRIMDVTQLNSAPRQNWAKLNNKLFVTKALMRNLSMLSKTSQDDSKEEKMQKAQEELANRLDLNEDCVSVNNEMTPKANEMDMQASVINKNNNNILKQSLSIFSQRSQQKNTISSKLSQEKENLTFTTLSQQQWQQQKQQNKQQQPQKFYINLLNQKPQESYLQRNNKFQNLTPIKVREKRADSSQQNNVTPIKNRASSQKQQNNNNKLQNSTGGSVNNNMKIQYRNTHQEVIKGLDQIINELTGGNK</sequence>
<gene>
    <name evidence="2" type="ORF">TTHERM_000437539</name>
</gene>
<proteinExistence type="predicted"/>
<dbReference type="GeneID" id="24438946"/>
<evidence type="ECO:0000313" key="2">
    <source>
        <dbReference type="EMBL" id="EWS73975.1"/>
    </source>
</evidence>
<dbReference type="EMBL" id="GG662663">
    <property type="protein sequence ID" value="EWS73975.1"/>
    <property type="molecule type" value="Genomic_DNA"/>
</dbReference>